<feature type="chain" id="PRO_5025364314" evidence="1">
    <location>
        <begin position="23"/>
        <end position="174"/>
    </location>
</feature>
<proteinExistence type="predicted"/>
<evidence type="ECO:0000256" key="1">
    <source>
        <dbReference type="SAM" id="SignalP"/>
    </source>
</evidence>
<protein>
    <submittedName>
        <fullName evidence="2">Putative secreted protein</fullName>
    </submittedName>
</protein>
<evidence type="ECO:0000313" key="2">
    <source>
        <dbReference type="EMBL" id="MXU94948.1"/>
    </source>
</evidence>
<dbReference type="EMBL" id="GIFC01012865">
    <property type="protein sequence ID" value="MXU94948.1"/>
    <property type="molecule type" value="Transcribed_RNA"/>
</dbReference>
<feature type="signal peptide" evidence="1">
    <location>
        <begin position="1"/>
        <end position="22"/>
    </location>
</feature>
<keyword evidence="1" id="KW-0732">Signal</keyword>
<sequence>MNLLYSLAVQLALRMAFRLAFAGLEGAPHEPYRTNGSVRVHPPVVEHSRPFLGTREVQLSLEGQSCIRACDKRELLQEVFDLADELYAVVVGQVMDQDVAGTATVRRPDALVARVEGHPVAPQVGHLEALGVPHVCLQPHVAALAACVLGQQVARTPAVLATRPLPLGRVRLIG</sequence>
<organism evidence="2">
    <name type="scientific">Ixodes ricinus</name>
    <name type="common">Common tick</name>
    <name type="synonym">Acarus ricinus</name>
    <dbReference type="NCBI Taxonomy" id="34613"/>
    <lineage>
        <taxon>Eukaryota</taxon>
        <taxon>Metazoa</taxon>
        <taxon>Ecdysozoa</taxon>
        <taxon>Arthropoda</taxon>
        <taxon>Chelicerata</taxon>
        <taxon>Arachnida</taxon>
        <taxon>Acari</taxon>
        <taxon>Parasitiformes</taxon>
        <taxon>Ixodida</taxon>
        <taxon>Ixodoidea</taxon>
        <taxon>Ixodidae</taxon>
        <taxon>Ixodinae</taxon>
        <taxon>Ixodes</taxon>
    </lineage>
</organism>
<name>A0A6B0V0R3_IXORI</name>
<dbReference type="AlphaFoldDB" id="A0A6B0V0R3"/>
<accession>A0A6B0V0R3</accession>
<reference evidence="2" key="1">
    <citation type="submission" date="2019-12" db="EMBL/GenBank/DDBJ databases">
        <title>An insight into the sialome of adult female Ixodes ricinus ticks feeding for 6 days.</title>
        <authorList>
            <person name="Perner J."/>
            <person name="Ribeiro J.M.C."/>
        </authorList>
    </citation>
    <scope>NUCLEOTIDE SEQUENCE</scope>
    <source>
        <strain evidence="2">Semi-engorged</strain>
        <tissue evidence="2">Salivary glands</tissue>
    </source>
</reference>